<comment type="caution">
    <text evidence="2">The sequence shown here is derived from an EMBL/GenBank/DDBJ whole genome shotgun (WGS) entry which is preliminary data.</text>
</comment>
<evidence type="ECO:0000313" key="3">
    <source>
        <dbReference type="Proteomes" id="UP000194236"/>
    </source>
</evidence>
<gene>
    <name evidence="2" type="ORF">BLA29_013759</name>
</gene>
<feature type="transmembrane region" description="Helical" evidence="1">
    <location>
        <begin position="12"/>
        <end position="32"/>
    </location>
</feature>
<dbReference type="AlphaFoldDB" id="A0A1Y3BA53"/>
<keyword evidence="1" id="KW-0812">Transmembrane</keyword>
<evidence type="ECO:0000313" key="2">
    <source>
        <dbReference type="EMBL" id="OTF76446.1"/>
    </source>
</evidence>
<protein>
    <submittedName>
        <fullName evidence="2">Uncharacterized protein</fullName>
    </submittedName>
</protein>
<dbReference type="EMBL" id="MUJZ01037450">
    <property type="protein sequence ID" value="OTF76446.1"/>
    <property type="molecule type" value="Genomic_DNA"/>
</dbReference>
<keyword evidence="3" id="KW-1185">Reference proteome</keyword>
<reference evidence="2 3" key="1">
    <citation type="submission" date="2017-03" db="EMBL/GenBank/DDBJ databases">
        <title>Genome Survey of Euroglyphus maynei.</title>
        <authorList>
            <person name="Arlian L.G."/>
            <person name="Morgan M.S."/>
            <person name="Rider S.D."/>
        </authorList>
    </citation>
    <scope>NUCLEOTIDE SEQUENCE [LARGE SCALE GENOMIC DNA]</scope>
    <source>
        <strain evidence="2">Arlian Lab</strain>
        <tissue evidence="2">Whole body</tissue>
    </source>
</reference>
<evidence type="ECO:0000256" key="1">
    <source>
        <dbReference type="SAM" id="Phobius"/>
    </source>
</evidence>
<organism evidence="2 3">
    <name type="scientific">Euroglyphus maynei</name>
    <name type="common">Mayne's house dust mite</name>
    <dbReference type="NCBI Taxonomy" id="6958"/>
    <lineage>
        <taxon>Eukaryota</taxon>
        <taxon>Metazoa</taxon>
        <taxon>Ecdysozoa</taxon>
        <taxon>Arthropoda</taxon>
        <taxon>Chelicerata</taxon>
        <taxon>Arachnida</taxon>
        <taxon>Acari</taxon>
        <taxon>Acariformes</taxon>
        <taxon>Sarcoptiformes</taxon>
        <taxon>Astigmata</taxon>
        <taxon>Psoroptidia</taxon>
        <taxon>Analgoidea</taxon>
        <taxon>Pyroglyphidae</taxon>
        <taxon>Pyroglyphinae</taxon>
        <taxon>Euroglyphus</taxon>
    </lineage>
</organism>
<proteinExistence type="predicted"/>
<sequence>MFHLYRKLAPFYYVQYHSVILVIIFVWSIINVKMAKFVLWFKKIYISNS</sequence>
<dbReference type="Proteomes" id="UP000194236">
    <property type="component" value="Unassembled WGS sequence"/>
</dbReference>
<keyword evidence="1" id="KW-1133">Transmembrane helix</keyword>
<keyword evidence="1" id="KW-0472">Membrane</keyword>
<accession>A0A1Y3BA53</accession>
<name>A0A1Y3BA53_EURMA</name>
<feature type="non-terminal residue" evidence="2">
    <location>
        <position position="49"/>
    </location>
</feature>